<keyword evidence="2" id="KW-0812">Transmembrane</keyword>
<keyword evidence="2" id="KW-0472">Membrane</keyword>
<reference evidence="3 4" key="1">
    <citation type="submission" date="2017-08" db="EMBL/GenBank/DDBJ databases">
        <title>Reclassification of Bisgaard taxon 37 and 44.</title>
        <authorList>
            <person name="Christensen H."/>
        </authorList>
    </citation>
    <scope>NUCLEOTIDE SEQUENCE [LARGE SCALE GENOMIC DNA]</scope>
    <source>
        <strain evidence="3 4">B96_3</strain>
    </source>
</reference>
<feature type="region of interest" description="Disordered" evidence="1">
    <location>
        <begin position="410"/>
        <end position="453"/>
    </location>
</feature>
<dbReference type="AlphaFoldDB" id="A0A3A1YB42"/>
<evidence type="ECO:0000256" key="2">
    <source>
        <dbReference type="SAM" id="Phobius"/>
    </source>
</evidence>
<feature type="transmembrane region" description="Helical" evidence="2">
    <location>
        <begin position="54"/>
        <end position="71"/>
    </location>
</feature>
<keyword evidence="4" id="KW-1185">Reference proteome</keyword>
<feature type="transmembrane region" description="Helical" evidence="2">
    <location>
        <begin position="133"/>
        <end position="152"/>
    </location>
</feature>
<organism evidence="3 4">
    <name type="scientific">Psittacicella hinzii</name>
    <dbReference type="NCBI Taxonomy" id="2028575"/>
    <lineage>
        <taxon>Bacteria</taxon>
        <taxon>Pseudomonadati</taxon>
        <taxon>Pseudomonadota</taxon>
        <taxon>Gammaproteobacteria</taxon>
        <taxon>Pasteurellales</taxon>
        <taxon>Psittacicellaceae</taxon>
        <taxon>Psittacicella</taxon>
    </lineage>
</organism>
<gene>
    <name evidence="3" type="ORF">CKF54_00130</name>
</gene>
<feature type="compositionally biased region" description="Low complexity" evidence="1">
    <location>
        <begin position="418"/>
        <end position="445"/>
    </location>
</feature>
<name>A0A3A1YB42_9GAMM</name>
<keyword evidence="2" id="KW-1133">Transmembrane helix</keyword>
<evidence type="ECO:0000313" key="3">
    <source>
        <dbReference type="EMBL" id="RIY34566.1"/>
    </source>
</evidence>
<dbReference type="EMBL" id="NRHC01000001">
    <property type="protein sequence ID" value="RIY34566.1"/>
    <property type="molecule type" value="Genomic_DNA"/>
</dbReference>
<feature type="transmembrane region" description="Helical" evidence="2">
    <location>
        <begin position="78"/>
        <end position="104"/>
    </location>
</feature>
<protein>
    <submittedName>
        <fullName evidence="3">Uncharacterized protein</fullName>
    </submittedName>
</protein>
<comment type="caution">
    <text evidence="3">The sequence shown here is derived from an EMBL/GenBank/DDBJ whole genome shotgun (WGS) entry which is preliminary data.</text>
</comment>
<sequence length="488" mass="55130">MLVLFGGITIVSILIFNPYYSGITYTTSYYYNQATWRTILTGLADLNFFSFGKFAYVITVFFTLMHIFFLFQRTRKGFSWLAWLGFIVASSITFSGIGIIYNAITYNPHLLFNIYDEGGFVANLISYFTSSRLMQLLIGVLITAAGVIAMYYTMIKRLVADYYAFLSTADYQQRDLESYQDSSISSSILDESERLQRERELEKNKYLRVFNLPPLTLKDKFNQQRQEVDGLASLINAYSNLASPSQAQQDTLEFLWRQYDLKYQELLQSQKAYSKTSLLTLLKRMVVSGYSPSITTLNLDSNGSQAPVAISSLIPQGQEENYFTLTHDFPEGYVHEQTLDIDNSAIINDINLSAEQSYPEQSYQEVSYQEQSYQEQIISDPIPPTSEDYSWEDQAEVAGQDSSALQVQAQEQSAPAVQAQEQSTQMQEQSAPTQAQNAQASQDNQISYNSQAPADSYEIRQAKLAAKKASLAGLQALKAKVQQKGSHK</sequence>
<proteinExistence type="predicted"/>
<accession>A0A3A1YB42</accession>
<evidence type="ECO:0000313" key="4">
    <source>
        <dbReference type="Proteomes" id="UP000265691"/>
    </source>
</evidence>
<evidence type="ECO:0000256" key="1">
    <source>
        <dbReference type="SAM" id="MobiDB-lite"/>
    </source>
</evidence>
<dbReference type="Proteomes" id="UP000265691">
    <property type="component" value="Unassembled WGS sequence"/>
</dbReference>